<keyword evidence="3" id="KW-1185">Reference proteome</keyword>
<evidence type="ECO:0000256" key="1">
    <source>
        <dbReference type="SAM" id="MobiDB-lite"/>
    </source>
</evidence>
<dbReference type="AlphaFoldDB" id="A0A1A8ZIT3"/>
<name>A0A1A8ZIT3_9ACTN</name>
<dbReference type="RefSeq" id="WP_157739911.1">
    <property type="nucleotide sequence ID" value="NZ_LT594324.1"/>
</dbReference>
<proteinExistence type="predicted"/>
<protein>
    <submittedName>
        <fullName evidence="2">Uncharacterized protein</fullName>
    </submittedName>
</protein>
<dbReference type="OrthoDB" id="4018258at2"/>
<gene>
    <name evidence="2" type="ORF">GA0070621_1877</name>
</gene>
<evidence type="ECO:0000313" key="3">
    <source>
        <dbReference type="Proteomes" id="UP000198765"/>
    </source>
</evidence>
<sequence>MRRGARRLLVLVTAAAALIGGLGLPARADNPVEYDQEALRVKLFGAHMRMYDRGLPGLKDLVLSDNLMYWRQQNPTATTDQLVRHAELVRQQLDEKLKGVDQNVANYYGFLKVLDAMAGIPGVSVGTPAIKAYLESSSGESYARWQNLTDAMTSSQETFSWMQRYYGLQDRVWGELGRRGQSDSALAAAWDGYFGSRLNVSVNASFDQLAADPGLTNWLNLHTILENQTNSAIYLQEVREAFQRALGQVDGKIDQLIAELGALSDKYPAVVGGPTPTAEDQAAAQAKAANFQAQIEAAGAAVSILSTLAGFVDPKLGRDIGLVGKAAISIASSVNSYLPTVVGLKLGQALTSASTLVLTGNIVGSVMTLLPMFTNDRSPDQLIMEQLAGLRTDIAQLQDRMTARFDRIETALLQMYGDMLVQFGRVFDEFQKVRDNLADIEHRLFLLDDKIDTFAAATQAALTSIATQDVRGNINRYVSYKENYGQDIPTYQEYTTPENSFHFTATGLSFDDTFTLPSSAFASADPSTVVNSYQPAGSINYLTWLAQRYDPTFPQLSGKVANPSVWALGARSYATLSLQNLDYAKRVSASRAQQVRNVGLEINRAAQAVSKPATDGGTNRLFRGLMDNYRGAVNNFSDELAKIRSVEVQDGRQYDLFGTPDQARQAAWPIPDAPTKGECNTPSGPTPVKSWPSSVRNNDLAPVYLLAAYVPKEDVAPTITWRCTAEVSVANKSDGFGKVYAATVTFTNYLNWPGEAPRPIRSRTFTYGPVDGMVGGVTFLNAYWDTIMAQPSWATTDAATLSNTKTRAQAVLNGKQKLYYDTVAARLTGAGALASANGKVTEAVKLLQAYSDLGWKVALQDDDLFNGLLNGGRHLPADIAGAAHFTEAYRVAAANYQACKPTTVGGACTGIPKHPFDDQPQYSYACPLDGNRLPGEPLGNCLVTVAQRRTDALGQRYALHSSELATGKYVESLPEVEALMTSVKLADLAVREG</sequence>
<organism evidence="2 3">
    <name type="scientific">Micromonospora narathiwatensis</name>
    <dbReference type="NCBI Taxonomy" id="299146"/>
    <lineage>
        <taxon>Bacteria</taxon>
        <taxon>Bacillati</taxon>
        <taxon>Actinomycetota</taxon>
        <taxon>Actinomycetes</taxon>
        <taxon>Micromonosporales</taxon>
        <taxon>Micromonosporaceae</taxon>
        <taxon>Micromonospora</taxon>
    </lineage>
</organism>
<evidence type="ECO:0000313" key="2">
    <source>
        <dbReference type="EMBL" id="SBT43748.1"/>
    </source>
</evidence>
<feature type="region of interest" description="Disordered" evidence="1">
    <location>
        <begin position="673"/>
        <end position="692"/>
    </location>
</feature>
<accession>A0A1A8ZIT3</accession>
<reference evidence="2 3" key="1">
    <citation type="submission" date="2016-06" db="EMBL/GenBank/DDBJ databases">
        <authorList>
            <person name="Kjaerup R.B."/>
            <person name="Dalgaard T.S."/>
            <person name="Juul-Madsen H.R."/>
        </authorList>
    </citation>
    <scope>NUCLEOTIDE SEQUENCE [LARGE SCALE GENOMIC DNA]</scope>
    <source>
        <strain evidence="2 3">DSM 45248</strain>
    </source>
</reference>
<dbReference type="PATRIC" id="fig|299146.4.peg.1937"/>
<dbReference type="Proteomes" id="UP000198765">
    <property type="component" value="Chromosome I"/>
</dbReference>
<dbReference type="EMBL" id="LT594324">
    <property type="protein sequence ID" value="SBT43748.1"/>
    <property type="molecule type" value="Genomic_DNA"/>
</dbReference>